<evidence type="ECO:0000256" key="1">
    <source>
        <dbReference type="SAM" id="SignalP"/>
    </source>
</evidence>
<dbReference type="InterPro" id="IPR012334">
    <property type="entry name" value="Pectin_lyas_fold"/>
</dbReference>
<dbReference type="Gene3D" id="2.160.20.10">
    <property type="entry name" value="Single-stranded right-handed beta-helix, Pectin lyase-like"/>
    <property type="match status" value="1"/>
</dbReference>
<dbReference type="InterPro" id="IPR008964">
    <property type="entry name" value="Invasin/intimin_cell_adhesion"/>
</dbReference>
<dbReference type="InterPro" id="IPR026444">
    <property type="entry name" value="Secre_tail"/>
</dbReference>
<keyword evidence="1" id="KW-0732">Signal</keyword>
<dbReference type="Pfam" id="PF18962">
    <property type="entry name" value="Por_Secre_tail"/>
    <property type="match status" value="1"/>
</dbReference>
<keyword evidence="4" id="KW-1185">Reference proteome</keyword>
<evidence type="ECO:0000313" key="4">
    <source>
        <dbReference type="Proteomes" id="UP000678679"/>
    </source>
</evidence>
<dbReference type="Gene3D" id="2.60.40.1080">
    <property type="match status" value="1"/>
</dbReference>
<dbReference type="InterPro" id="IPR003343">
    <property type="entry name" value="Big_2"/>
</dbReference>
<reference evidence="3 4" key="1">
    <citation type="submission" date="2021-05" db="EMBL/GenBank/DDBJ databases">
        <title>Comparative genomic studies on the polysaccharide-degrading batcterial strains of the Flammeovirga genus.</title>
        <authorList>
            <person name="Zewei F."/>
            <person name="Zheng Z."/>
            <person name="Yu L."/>
            <person name="Ruyue G."/>
            <person name="Yanhong M."/>
            <person name="Yuanyuan C."/>
            <person name="Jingyan G."/>
            <person name="Wenjun H."/>
        </authorList>
    </citation>
    <scope>NUCLEOTIDE SEQUENCE [LARGE SCALE GENOMIC DNA]</scope>
    <source>
        <strain evidence="3 4">NBRC:100898</strain>
    </source>
</reference>
<dbReference type="NCBIfam" id="TIGR04183">
    <property type="entry name" value="Por_Secre_tail"/>
    <property type="match status" value="1"/>
</dbReference>
<name>A0AAX1NFB1_9BACT</name>
<gene>
    <name evidence="3" type="ORF">KMW28_24275</name>
</gene>
<dbReference type="Proteomes" id="UP000678679">
    <property type="component" value="Chromosome 2"/>
</dbReference>
<sequence length="607" mass="66845">MSKFYFIIITLLFGSITAFAQVEAPSKLPSERLESEFFTDNTDSYSEAQRITLSNNPGDDSPTLQGHINALSKSGGGVITIPEGTWELGEIVLLSDVHLMFDENAIVKPVLSNKTDKSIFIMGFAGASISNISIRSLSGQFTIDMSEISYDLRVLPFNVKDLENFMIAGCHVIDKRTVHSTVNCGVSANNGVWAGARLGLVKDITVENAHDGYGAVQVRVGDRLHFKNIISLSGGATLRIETDAHETSGYNAPREITRISEISGYNIKCNEGNSAVMIQPWGITNGWFDVEKIEATSCMATVRIDRAFVDRDADDIGSFDIDSRITDVTSTYGLKAHIKDGNFKSVPCHMRDMMNDTPVEGTGGRFFEGPTIAPILYTASSVADEDPRYYKVHIPSENELASKSFNFPENSLIVSRWSNTNQNCTSNTDIISVSNLEINPSILKIGIGETDNLIQTISPTTATNQGVSWTSADESIAYVDQWGAVTGINNGKTIITINTTDGNFIATVPIYVGDAILNIEKEVNNSLHIYPNPYNHKDLYIDFNNPMNNVSMSIHNINGERVFYKYYSGLMKSIHISDSKLKLMNGLYIINLRSDNFHISRKLVVCP</sequence>
<dbReference type="Pfam" id="PF02368">
    <property type="entry name" value="Big_2"/>
    <property type="match status" value="1"/>
</dbReference>
<proteinExistence type="predicted"/>
<dbReference type="SUPFAM" id="SSF49373">
    <property type="entry name" value="Invasin/intimin cell-adhesion fragments"/>
    <property type="match status" value="1"/>
</dbReference>
<evidence type="ECO:0000313" key="3">
    <source>
        <dbReference type="EMBL" id="QWG05540.1"/>
    </source>
</evidence>
<feature type="domain" description="BIG2" evidence="2">
    <location>
        <begin position="432"/>
        <end position="509"/>
    </location>
</feature>
<feature type="chain" id="PRO_5043724051" evidence="1">
    <location>
        <begin position="21"/>
        <end position="607"/>
    </location>
</feature>
<dbReference type="InterPro" id="IPR011050">
    <property type="entry name" value="Pectin_lyase_fold/virulence"/>
</dbReference>
<organism evidence="3 4">
    <name type="scientific">Flammeovirga yaeyamensis</name>
    <dbReference type="NCBI Taxonomy" id="367791"/>
    <lineage>
        <taxon>Bacteria</taxon>
        <taxon>Pseudomonadati</taxon>
        <taxon>Bacteroidota</taxon>
        <taxon>Cytophagia</taxon>
        <taxon>Cytophagales</taxon>
        <taxon>Flammeovirgaceae</taxon>
        <taxon>Flammeovirga</taxon>
    </lineage>
</organism>
<accession>A0AAX1NFB1</accession>
<dbReference type="RefSeq" id="WP_169661809.1">
    <property type="nucleotide sequence ID" value="NZ_CP076133.1"/>
</dbReference>
<dbReference type="SUPFAM" id="SSF51126">
    <property type="entry name" value="Pectin lyase-like"/>
    <property type="match status" value="1"/>
</dbReference>
<dbReference type="AlphaFoldDB" id="A0AAX1NFB1"/>
<feature type="signal peptide" evidence="1">
    <location>
        <begin position="1"/>
        <end position="20"/>
    </location>
</feature>
<protein>
    <submittedName>
        <fullName evidence="3">Ig-like domain-containing protein</fullName>
    </submittedName>
</protein>
<evidence type="ECO:0000259" key="2">
    <source>
        <dbReference type="SMART" id="SM00635"/>
    </source>
</evidence>
<dbReference type="EMBL" id="CP076133">
    <property type="protein sequence ID" value="QWG05540.1"/>
    <property type="molecule type" value="Genomic_DNA"/>
</dbReference>
<dbReference type="KEGG" id="fya:KMW28_24275"/>
<dbReference type="SMART" id="SM00635">
    <property type="entry name" value="BID_2"/>
    <property type="match status" value="1"/>
</dbReference>